<dbReference type="EMBL" id="BLXT01006250">
    <property type="protein sequence ID" value="GFO30643.1"/>
    <property type="molecule type" value="Genomic_DNA"/>
</dbReference>
<evidence type="ECO:0000313" key="1">
    <source>
        <dbReference type="EMBL" id="GFO30643.1"/>
    </source>
</evidence>
<proteinExistence type="predicted"/>
<organism evidence="1 2">
    <name type="scientific">Plakobranchus ocellatus</name>
    <dbReference type="NCBI Taxonomy" id="259542"/>
    <lineage>
        <taxon>Eukaryota</taxon>
        <taxon>Metazoa</taxon>
        <taxon>Spiralia</taxon>
        <taxon>Lophotrochozoa</taxon>
        <taxon>Mollusca</taxon>
        <taxon>Gastropoda</taxon>
        <taxon>Heterobranchia</taxon>
        <taxon>Euthyneura</taxon>
        <taxon>Panpulmonata</taxon>
        <taxon>Sacoglossa</taxon>
        <taxon>Placobranchoidea</taxon>
        <taxon>Plakobranchidae</taxon>
        <taxon>Plakobranchus</taxon>
    </lineage>
</organism>
<accession>A0AAV4CHV5</accession>
<dbReference type="Proteomes" id="UP000735302">
    <property type="component" value="Unassembled WGS sequence"/>
</dbReference>
<keyword evidence="2" id="KW-1185">Reference proteome</keyword>
<evidence type="ECO:0000313" key="2">
    <source>
        <dbReference type="Proteomes" id="UP000735302"/>
    </source>
</evidence>
<sequence>MATAEDLVGQLVVTPVNRLKARLEKCATASVDSTEEMRLFEEACQMDDRGDLDTEVRLVETMSIKRQQQFSCLMVISHPCVFRHVAQPDTDRLLISAPI</sequence>
<protein>
    <submittedName>
        <fullName evidence="1">Uncharacterized protein</fullName>
    </submittedName>
</protein>
<name>A0AAV4CHV5_9GAST</name>
<gene>
    <name evidence="1" type="ORF">PoB_005714800</name>
</gene>
<dbReference type="AlphaFoldDB" id="A0AAV4CHV5"/>
<comment type="caution">
    <text evidence="1">The sequence shown here is derived from an EMBL/GenBank/DDBJ whole genome shotgun (WGS) entry which is preliminary data.</text>
</comment>
<reference evidence="1 2" key="1">
    <citation type="journal article" date="2021" name="Elife">
        <title>Chloroplast acquisition without the gene transfer in kleptoplastic sea slugs, Plakobranchus ocellatus.</title>
        <authorList>
            <person name="Maeda T."/>
            <person name="Takahashi S."/>
            <person name="Yoshida T."/>
            <person name="Shimamura S."/>
            <person name="Takaki Y."/>
            <person name="Nagai Y."/>
            <person name="Toyoda A."/>
            <person name="Suzuki Y."/>
            <person name="Arimoto A."/>
            <person name="Ishii H."/>
            <person name="Satoh N."/>
            <person name="Nishiyama T."/>
            <person name="Hasebe M."/>
            <person name="Maruyama T."/>
            <person name="Minagawa J."/>
            <person name="Obokata J."/>
            <person name="Shigenobu S."/>
        </authorList>
    </citation>
    <scope>NUCLEOTIDE SEQUENCE [LARGE SCALE GENOMIC DNA]</scope>
</reference>